<dbReference type="Proteomes" id="UP000190776">
    <property type="component" value="Unassembled WGS sequence"/>
</dbReference>
<feature type="transmembrane region" description="Helical" evidence="1">
    <location>
        <begin position="225"/>
        <end position="246"/>
    </location>
</feature>
<reference evidence="2 3" key="1">
    <citation type="submission" date="2017-01" db="EMBL/GenBank/DDBJ databases">
        <title>Draft genome sequence of Diplodia seriata F98.1, a fungal species involved in grapevine trunk diseases.</title>
        <authorList>
            <person name="Robert-Siegwald G."/>
            <person name="Vallet J."/>
            <person name="Abou-Mansour E."/>
            <person name="Xu J."/>
            <person name="Rey P."/>
            <person name="Bertsch C."/>
            <person name="Rego C."/>
            <person name="Larignon P."/>
            <person name="Fontaine F."/>
            <person name="Lebrun M.-H."/>
        </authorList>
    </citation>
    <scope>NUCLEOTIDE SEQUENCE [LARGE SCALE GENOMIC DNA]</scope>
    <source>
        <strain evidence="2 3">F98.1</strain>
    </source>
</reference>
<gene>
    <name evidence="2" type="ORF">BK809_0003162</name>
</gene>
<comment type="caution">
    <text evidence="2">The sequence shown here is derived from an EMBL/GenBank/DDBJ whole genome shotgun (WGS) entry which is preliminary data.</text>
</comment>
<dbReference type="AlphaFoldDB" id="A0A1S8BLU3"/>
<feature type="transmembrane region" description="Helical" evidence="1">
    <location>
        <begin position="56"/>
        <end position="74"/>
    </location>
</feature>
<feature type="transmembrane region" description="Helical" evidence="1">
    <location>
        <begin position="174"/>
        <end position="193"/>
    </location>
</feature>
<sequence length="317" mass="34369">MGKAGDSCAEFRSESLKWDNRPLYTLIARCQRSYLLSPLPLLHPISRGHRLTQYRILASLVTISSLLGWAVQVLHTQYDRGSFASIWGLGLGTAGPYNLISWWTLPSSGDSAVVSTVLVANSPQAILSAIYFLVNALVTNLSLAEEWSRYAYRPAALRVSRPQGSQRSTYFLQIPYRIAMPLMLFSSLLHWIISQSIFLVKVDGKDSKGGNDDRESAVTCGYSPLGMMITLLVGVLFMLSIAALGIRKLKPGIPLAGSCSAAISAACHGPDGTSERQPLMWGAIPGEELETEDHPVVGHCALSNGPVEMPVSGNMYA</sequence>
<accession>A0A1S8BLU3</accession>
<dbReference type="PANTHER" id="PTHR35395:SF1">
    <property type="entry name" value="DUF6536 DOMAIN-CONTAINING PROTEIN"/>
    <property type="match status" value="1"/>
</dbReference>
<name>A0A1S8BLU3_9PEZI</name>
<dbReference type="EMBL" id="MSZU01000075">
    <property type="protein sequence ID" value="OMP88405.1"/>
    <property type="molecule type" value="Genomic_DNA"/>
</dbReference>
<feature type="transmembrane region" description="Helical" evidence="1">
    <location>
        <begin position="86"/>
        <end position="105"/>
    </location>
</feature>
<dbReference type="STRING" id="420778.A0A1S8BLU3"/>
<keyword evidence="1" id="KW-0812">Transmembrane</keyword>
<dbReference type="PANTHER" id="PTHR35395">
    <property type="entry name" value="DUF6536 DOMAIN-CONTAINING PROTEIN"/>
    <property type="match status" value="1"/>
</dbReference>
<protein>
    <submittedName>
        <fullName evidence="2">Uncharacterized protein</fullName>
    </submittedName>
</protein>
<evidence type="ECO:0000313" key="2">
    <source>
        <dbReference type="EMBL" id="OMP88405.1"/>
    </source>
</evidence>
<keyword evidence="1" id="KW-1133">Transmembrane helix</keyword>
<evidence type="ECO:0000256" key="1">
    <source>
        <dbReference type="SAM" id="Phobius"/>
    </source>
</evidence>
<proteinExistence type="predicted"/>
<organism evidence="2 3">
    <name type="scientific">Diplodia seriata</name>
    <dbReference type="NCBI Taxonomy" id="420778"/>
    <lineage>
        <taxon>Eukaryota</taxon>
        <taxon>Fungi</taxon>
        <taxon>Dikarya</taxon>
        <taxon>Ascomycota</taxon>
        <taxon>Pezizomycotina</taxon>
        <taxon>Dothideomycetes</taxon>
        <taxon>Dothideomycetes incertae sedis</taxon>
        <taxon>Botryosphaeriales</taxon>
        <taxon>Botryosphaeriaceae</taxon>
        <taxon>Diplodia</taxon>
    </lineage>
</organism>
<dbReference type="OrthoDB" id="5429634at2759"/>
<keyword evidence="1" id="KW-0472">Membrane</keyword>
<evidence type="ECO:0000313" key="3">
    <source>
        <dbReference type="Proteomes" id="UP000190776"/>
    </source>
</evidence>